<dbReference type="Pfam" id="PF01266">
    <property type="entry name" value="DAO"/>
    <property type="match status" value="1"/>
</dbReference>
<dbReference type="PANTHER" id="PTHR42842">
    <property type="entry name" value="FAD/NAD(P)-BINDING OXIDOREDUCTASE"/>
    <property type="match status" value="1"/>
</dbReference>
<dbReference type="InterPro" id="IPR006076">
    <property type="entry name" value="FAD-dep_OxRdtase"/>
</dbReference>
<dbReference type="Gene3D" id="3.30.70.2700">
    <property type="match status" value="1"/>
</dbReference>
<accession>A0A7S4E7Q7</accession>
<evidence type="ECO:0000313" key="2">
    <source>
        <dbReference type="EMBL" id="CAE0695447.1"/>
    </source>
</evidence>
<sequence>MAPRLLALITAASALIAPPRTKQPTKLHGTYRLYDVVVPQGADPGAAAPSSQLSPALKKACKKRVTKKGRLRRVIRVVRKSLDVRKKLPEPRWTYVVDVECAGALAEQPGRCERLEGLTVAPARVTDTKKKRTVVVVGSGPAGLFAALQLASDGCAVTLIERGEPVERRGRDIGRLMAGRQLQAQSNFCFGEGGAGATAAS</sequence>
<dbReference type="PANTHER" id="PTHR42842:SF3">
    <property type="entry name" value="FAD_NAD(P)-BINDING OXIDOREDUCTASE FAMILY PROTEIN"/>
    <property type="match status" value="1"/>
</dbReference>
<dbReference type="AlphaFoldDB" id="A0A7S4E7Q7"/>
<feature type="domain" description="FAD dependent oxidoreductase" evidence="1">
    <location>
        <begin position="134"/>
        <end position="179"/>
    </location>
</feature>
<evidence type="ECO:0000259" key="1">
    <source>
        <dbReference type="Pfam" id="PF01266"/>
    </source>
</evidence>
<proteinExistence type="predicted"/>
<dbReference type="InterPro" id="IPR028348">
    <property type="entry name" value="FAD-binding_protein"/>
</dbReference>
<dbReference type="SUPFAM" id="SSF51905">
    <property type="entry name" value="FAD/NAD(P)-binding domain"/>
    <property type="match status" value="1"/>
</dbReference>
<dbReference type="EMBL" id="HBIW01012678">
    <property type="protein sequence ID" value="CAE0695447.1"/>
    <property type="molecule type" value="Transcribed_RNA"/>
</dbReference>
<dbReference type="InterPro" id="IPR036188">
    <property type="entry name" value="FAD/NAD-bd_sf"/>
</dbReference>
<dbReference type="Gene3D" id="3.50.50.60">
    <property type="entry name" value="FAD/NAD(P)-binding domain"/>
    <property type="match status" value="1"/>
</dbReference>
<name>A0A7S4E7Q7_9STRA</name>
<reference evidence="2" key="1">
    <citation type="submission" date="2021-01" db="EMBL/GenBank/DDBJ databases">
        <authorList>
            <person name="Corre E."/>
            <person name="Pelletier E."/>
            <person name="Niang G."/>
            <person name="Scheremetjew M."/>
            <person name="Finn R."/>
            <person name="Kale V."/>
            <person name="Holt S."/>
            <person name="Cochrane G."/>
            <person name="Meng A."/>
            <person name="Brown T."/>
            <person name="Cohen L."/>
        </authorList>
    </citation>
    <scope>NUCLEOTIDE SEQUENCE</scope>
    <source>
        <strain evidence="2">CCMP1756</strain>
    </source>
</reference>
<gene>
    <name evidence="2" type="ORF">PCAL00307_LOCUS10883</name>
</gene>
<organism evidence="2">
    <name type="scientific">Pelagomonas calceolata</name>
    <dbReference type="NCBI Taxonomy" id="35677"/>
    <lineage>
        <taxon>Eukaryota</taxon>
        <taxon>Sar</taxon>
        <taxon>Stramenopiles</taxon>
        <taxon>Ochrophyta</taxon>
        <taxon>Pelagophyceae</taxon>
        <taxon>Pelagomonadales</taxon>
        <taxon>Pelagomonadaceae</taxon>
        <taxon>Pelagomonas</taxon>
    </lineage>
</organism>
<protein>
    <recommendedName>
        <fullName evidence="1">FAD dependent oxidoreductase domain-containing protein</fullName>
    </recommendedName>
</protein>